<reference evidence="6 7" key="1">
    <citation type="submission" date="2021-07" db="EMBL/GenBank/DDBJ databases">
        <title>Stakelama flava sp. nov., a novel endophytic bacterium isolated from branch of Kandelia candel.</title>
        <authorList>
            <person name="Tuo L."/>
        </authorList>
    </citation>
    <scope>NUCLEOTIDE SEQUENCE [LARGE SCALE GENOMIC DNA]</scope>
    <source>
        <strain evidence="6 7">CBK3Z-3</strain>
    </source>
</reference>
<evidence type="ECO:0000313" key="6">
    <source>
        <dbReference type="EMBL" id="MBW4330189.1"/>
    </source>
</evidence>
<dbReference type="EMBL" id="JAHWZX010000003">
    <property type="protein sequence ID" value="MBW4330189.1"/>
    <property type="molecule type" value="Genomic_DNA"/>
</dbReference>
<accession>A0ABS6XJ02</accession>
<gene>
    <name evidence="6" type="ORF">KY084_04780</name>
</gene>
<protein>
    <submittedName>
        <fullName evidence="6">Cytochrome c family protein</fullName>
    </submittedName>
</protein>
<sequence length="222" mass="22676">MDNRTNTIAGWVLAGCVAALGLSIASGMVFEQEAPEKFGYPVEGVATGGDEGDQVAPIATRLAAADAAAGEKVFNKCTACHTVAQGAANGIGPNLWGTVGEEIGHGKRGFAFSDALASHGGKWTFENLDEWLTSPRKFAAGTKMTFAGLSDPQDRANVILYLNQNGSNVPLPAPPPPEATGGDNEGAPANAAGAANETGAQENAVEMNMPPAKTGQQPSPDQ</sequence>
<feature type="region of interest" description="Disordered" evidence="4">
    <location>
        <begin position="167"/>
        <end position="222"/>
    </location>
</feature>
<organism evidence="6 7">
    <name type="scientific">Stakelama flava</name>
    <dbReference type="NCBI Taxonomy" id="2860338"/>
    <lineage>
        <taxon>Bacteria</taxon>
        <taxon>Pseudomonadati</taxon>
        <taxon>Pseudomonadota</taxon>
        <taxon>Alphaproteobacteria</taxon>
        <taxon>Sphingomonadales</taxon>
        <taxon>Sphingomonadaceae</taxon>
        <taxon>Stakelama</taxon>
    </lineage>
</organism>
<keyword evidence="1 3" id="KW-0479">Metal-binding</keyword>
<dbReference type="InterPro" id="IPR009056">
    <property type="entry name" value="Cyt_c-like_dom"/>
</dbReference>
<dbReference type="PROSITE" id="PS51007">
    <property type="entry name" value="CYTC"/>
    <property type="match status" value="1"/>
</dbReference>
<comment type="caution">
    <text evidence="6">The sequence shown here is derived from an EMBL/GenBank/DDBJ whole genome shotgun (WGS) entry which is preliminary data.</text>
</comment>
<proteinExistence type="predicted"/>
<evidence type="ECO:0000256" key="3">
    <source>
        <dbReference type="PROSITE-ProRule" id="PRU00433"/>
    </source>
</evidence>
<evidence type="ECO:0000256" key="2">
    <source>
        <dbReference type="ARBA" id="ARBA00023004"/>
    </source>
</evidence>
<keyword evidence="7" id="KW-1185">Reference proteome</keyword>
<evidence type="ECO:0000256" key="1">
    <source>
        <dbReference type="ARBA" id="ARBA00022723"/>
    </source>
</evidence>
<feature type="compositionally biased region" description="Low complexity" evidence="4">
    <location>
        <begin position="181"/>
        <end position="204"/>
    </location>
</feature>
<dbReference type="Proteomes" id="UP001197214">
    <property type="component" value="Unassembled WGS sequence"/>
</dbReference>
<dbReference type="PROSITE" id="PS51257">
    <property type="entry name" value="PROKAR_LIPOPROTEIN"/>
    <property type="match status" value="1"/>
</dbReference>
<evidence type="ECO:0000259" key="5">
    <source>
        <dbReference type="PROSITE" id="PS51007"/>
    </source>
</evidence>
<name>A0ABS6XJ02_9SPHN</name>
<evidence type="ECO:0000313" key="7">
    <source>
        <dbReference type="Proteomes" id="UP001197214"/>
    </source>
</evidence>
<keyword evidence="2 3" id="KW-0408">Iron</keyword>
<dbReference type="Pfam" id="PF00034">
    <property type="entry name" value="Cytochrom_C"/>
    <property type="match status" value="1"/>
</dbReference>
<evidence type="ECO:0000256" key="4">
    <source>
        <dbReference type="SAM" id="MobiDB-lite"/>
    </source>
</evidence>
<dbReference type="InterPro" id="IPR002327">
    <property type="entry name" value="Cyt_c_1A/1B"/>
</dbReference>
<dbReference type="RefSeq" id="WP_219237292.1">
    <property type="nucleotide sequence ID" value="NZ_JAHWZX010000003.1"/>
</dbReference>
<dbReference type="PANTHER" id="PTHR11961">
    <property type="entry name" value="CYTOCHROME C"/>
    <property type="match status" value="1"/>
</dbReference>
<feature type="domain" description="Cytochrome c" evidence="5">
    <location>
        <begin position="65"/>
        <end position="166"/>
    </location>
</feature>
<keyword evidence="3" id="KW-0349">Heme</keyword>